<organism evidence="6 7">
    <name type="scientific">Catenuloplanes indicus</name>
    <dbReference type="NCBI Taxonomy" id="137267"/>
    <lineage>
        <taxon>Bacteria</taxon>
        <taxon>Bacillati</taxon>
        <taxon>Actinomycetota</taxon>
        <taxon>Actinomycetes</taxon>
        <taxon>Micromonosporales</taxon>
        <taxon>Micromonosporaceae</taxon>
        <taxon>Catenuloplanes</taxon>
    </lineage>
</organism>
<dbReference type="PROSITE" id="PS51736">
    <property type="entry name" value="RECOMBINASES_3"/>
    <property type="match status" value="1"/>
</dbReference>
<dbReference type="InterPro" id="IPR011109">
    <property type="entry name" value="DNA_bind_recombinase_dom"/>
</dbReference>
<evidence type="ECO:0000256" key="1">
    <source>
        <dbReference type="ARBA" id="ARBA00023125"/>
    </source>
</evidence>
<dbReference type="Proteomes" id="UP001240236">
    <property type="component" value="Unassembled WGS sequence"/>
</dbReference>
<dbReference type="CDD" id="cd00338">
    <property type="entry name" value="Ser_Recombinase"/>
    <property type="match status" value="1"/>
</dbReference>
<dbReference type="Pfam" id="PF13408">
    <property type="entry name" value="Zn_ribbon_recom"/>
    <property type="match status" value="1"/>
</dbReference>
<dbReference type="Pfam" id="PF07508">
    <property type="entry name" value="Recombinase"/>
    <property type="match status" value="1"/>
</dbReference>
<gene>
    <name evidence="6" type="ORF">J2S42_005648</name>
</gene>
<reference evidence="6 7" key="1">
    <citation type="submission" date="2023-07" db="EMBL/GenBank/DDBJ databases">
        <title>Sequencing the genomes of 1000 actinobacteria strains.</title>
        <authorList>
            <person name="Klenk H.-P."/>
        </authorList>
    </citation>
    <scope>NUCLEOTIDE SEQUENCE [LARGE SCALE GENOMIC DNA]</scope>
    <source>
        <strain evidence="6 7">DSM 44709</strain>
    </source>
</reference>
<sequence length="500" mass="56245">MAELIGVIRQSSTGEDSISEVIQKTGILAWAERNGHTIADWAIDLNTSGSVSPWDRRGFKPFLTHRAQEHQGFVAWRVDRFARKALSIHRLIEWCAEHRKSMHSTNENIDPSTPDGKRFLQMIAMVAEWELDAIIERNQGTKATLRKSPRWPGGRVPYGYVAVPNPDEPGLTLAIDEEPAAVVRDIFKRVIAGETVSAIRDDLNAQGVLSPANFYRKRQGKPLRDEVWGSKTIFNLIRERTVLGQKVHDPNWRNDGSNALTRRGGASKAVRGGDGNPIQQGPPLVSYSDWTKARKAVDDAARPPAKRHPLYLLAGVLRCMTCNYSMSAQTNDTDKKPRRYYRCSAYSRGRVCDAKLVRAEGVEAAFEESFLSRYGDQEVEDYVWQEGQDHSDRIAEIDETLEELAEDRRCGLYRGAEGSAKYRAMYASLEEERAQLVTLPVEISGYVRRGTGTTYRERWTSSNIEERNALLVEHQIRGEVRRVGGGPGFELEIYVGGPEA</sequence>
<dbReference type="InterPro" id="IPR038109">
    <property type="entry name" value="DNA_bind_recomb_sf"/>
</dbReference>
<dbReference type="Pfam" id="PF00239">
    <property type="entry name" value="Resolvase"/>
    <property type="match status" value="1"/>
</dbReference>
<keyword evidence="2" id="KW-0233">DNA recombination</keyword>
<dbReference type="RefSeq" id="WP_307243895.1">
    <property type="nucleotide sequence ID" value="NZ_JAUSUZ010000001.1"/>
</dbReference>
<dbReference type="InterPro" id="IPR025827">
    <property type="entry name" value="Zn_ribbon_recom_dom"/>
</dbReference>
<evidence type="ECO:0000256" key="2">
    <source>
        <dbReference type="ARBA" id="ARBA00023172"/>
    </source>
</evidence>
<name>A0AAE3W3R6_9ACTN</name>
<dbReference type="Gene3D" id="3.40.50.1390">
    <property type="entry name" value="Resolvase, N-terminal catalytic domain"/>
    <property type="match status" value="1"/>
</dbReference>
<evidence type="ECO:0000259" key="4">
    <source>
        <dbReference type="PROSITE" id="PS51736"/>
    </source>
</evidence>
<evidence type="ECO:0000256" key="3">
    <source>
        <dbReference type="SAM" id="MobiDB-lite"/>
    </source>
</evidence>
<dbReference type="InterPro" id="IPR006119">
    <property type="entry name" value="Resolv_N"/>
</dbReference>
<dbReference type="SMART" id="SM00857">
    <property type="entry name" value="Resolvase"/>
    <property type="match status" value="1"/>
</dbReference>
<evidence type="ECO:0000313" key="7">
    <source>
        <dbReference type="Proteomes" id="UP001240236"/>
    </source>
</evidence>
<keyword evidence="7" id="KW-1185">Reference proteome</keyword>
<dbReference type="InterPro" id="IPR050639">
    <property type="entry name" value="SSR_resolvase"/>
</dbReference>
<feature type="domain" description="Recombinase" evidence="5">
    <location>
        <begin position="157"/>
        <end position="303"/>
    </location>
</feature>
<feature type="region of interest" description="Disordered" evidence="3">
    <location>
        <begin position="248"/>
        <end position="285"/>
    </location>
</feature>
<dbReference type="GO" id="GO:0000150">
    <property type="term" value="F:DNA strand exchange activity"/>
    <property type="evidence" value="ECO:0007669"/>
    <property type="project" value="InterPro"/>
</dbReference>
<comment type="caution">
    <text evidence="6">The sequence shown here is derived from an EMBL/GenBank/DDBJ whole genome shotgun (WGS) entry which is preliminary data.</text>
</comment>
<dbReference type="PANTHER" id="PTHR30461">
    <property type="entry name" value="DNA-INVERTASE FROM LAMBDOID PROPHAGE"/>
    <property type="match status" value="1"/>
</dbReference>
<dbReference type="EMBL" id="JAUSUZ010000001">
    <property type="protein sequence ID" value="MDQ0368979.1"/>
    <property type="molecule type" value="Genomic_DNA"/>
</dbReference>
<dbReference type="AlphaFoldDB" id="A0AAE3W3R6"/>
<dbReference type="GO" id="GO:0003677">
    <property type="term" value="F:DNA binding"/>
    <property type="evidence" value="ECO:0007669"/>
    <property type="project" value="UniProtKB-KW"/>
</dbReference>
<dbReference type="InterPro" id="IPR036162">
    <property type="entry name" value="Resolvase-like_N_sf"/>
</dbReference>
<keyword evidence="1" id="KW-0238">DNA-binding</keyword>
<evidence type="ECO:0000259" key="5">
    <source>
        <dbReference type="PROSITE" id="PS51737"/>
    </source>
</evidence>
<accession>A0AAE3W3R6</accession>
<dbReference type="Gene3D" id="3.90.1750.20">
    <property type="entry name" value="Putative Large Serine Recombinase, Chain B, Domain 2"/>
    <property type="match status" value="1"/>
</dbReference>
<dbReference type="SUPFAM" id="SSF53041">
    <property type="entry name" value="Resolvase-like"/>
    <property type="match status" value="1"/>
</dbReference>
<dbReference type="PANTHER" id="PTHR30461:SF2">
    <property type="entry name" value="SERINE RECOMBINASE PINE-RELATED"/>
    <property type="match status" value="1"/>
</dbReference>
<dbReference type="PROSITE" id="PS51737">
    <property type="entry name" value="RECOMBINASE_DNA_BIND"/>
    <property type="match status" value="1"/>
</dbReference>
<evidence type="ECO:0000313" key="6">
    <source>
        <dbReference type="EMBL" id="MDQ0368979.1"/>
    </source>
</evidence>
<protein>
    <submittedName>
        <fullName evidence="6">DNA invertase Pin-like site-specific DNA recombinase</fullName>
    </submittedName>
</protein>
<proteinExistence type="predicted"/>
<feature type="domain" description="Resolvase/invertase-type recombinase catalytic" evidence="4">
    <location>
        <begin position="3"/>
        <end position="149"/>
    </location>
</feature>